<comment type="caution">
    <text evidence="1">The sequence shown here is derived from an EMBL/GenBank/DDBJ whole genome shotgun (WGS) entry which is preliminary data.</text>
</comment>
<dbReference type="EMBL" id="JAIFZM010000001">
    <property type="protein sequence ID" value="MCG3417836.1"/>
    <property type="molecule type" value="Genomic_DNA"/>
</dbReference>
<dbReference type="Proteomes" id="UP001199631">
    <property type="component" value="Unassembled WGS sequence"/>
</dbReference>
<organism evidence="1 2">
    <name type="scientific">Oceanobacillus jordanicus</name>
    <dbReference type="NCBI Taxonomy" id="2867266"/>
    <lineage>
        <taxon>Bacteria</taxon>
        <taxon>Bacillati</taxon>
        <taxon>Bacillota</taxon>
        <taxon>Bacilli</taxon>
        <taxon>Bacillales</taxon>
        <taxon>Bacillaceae</taxon>
        <taxon>Oceanobacillus</taxon>
    </lineage>
</organism>
<dbReference type="RefSeq" id="WP_238017803.1">
    <property type="nucleotide sequence ID" value="NZ_JAIFZM010000001.1"/>
</dbReference>
<accession>A0AAW5B2S2</accession>
<protein>
    <submittedName>
        <fullName evidence="1">Uncharacterized protein</fullName>
    </submittedName>
</protein>
<sequence length="47" mass="5172">MSGLVYTSAHAFVRTTEIVQVIDMNSLEEKRKSGYLERMAATPVGIA</sequence>
<name>A0AAW5B2S2_9BACI</name>
<reference evidence="1 2" key="1">
    <citation type="journal article" date="2022" name="Evol. Bioinform. Online">
        <title>Draft Genome Sequence of Oceanobacillus jordanicus Strain GSFE11, a Halotolerant Plant Growth-Promoting Bacterial Endophyte Isolated From the Jordan Valley.</title>
        <authorList>
            <person name="Alhindi T."/>
            <person name="Albdaiwi R."/>
        </authorList>
    </citation>
    <scope>NUCLEOTIDE SEQUENCE [LARGE SCALE GENOMIC DNA]</scope>
    <source>
        <strain evidence="1 2">GSFE11</strain>
    </source>
</reference>
<gene>
    <name evidence="1" type="ORF">K3T81_01625</name>
</gene>
<proteinExistence type="predicted"/>
<evidence type="ECO:0000313" key="2">
    <source>
        <dbReference type="Proteomes" id="UP001199631"/>
    </source>
</evidence>
<dbReference type="AlphaFoldDB" id="A0AAW5B2S2"/>
<keyword evidence="2" id="KW-1185">Reference proteome</keyword>
<evidence type="ECO:0000313" key="1">
    <source>
        <dbReference type="EMBL" id="MCG3417836.1"/>
    </source>
</evidence>